<reference evidence="1" key="2">
    <citation type="submission" date="2020-01" db="EMBL/GenBank/DDBJ databases">
        <authorList>
            <consortium name="NCBI Pathogen Detection Project"/>
        </authorList>
    </citation>
    <scope>NUCLEOTIDE SEQUENCE</scope>
    <source>
        <strain evidence="1">OLC2673_Aeromonas</strain>
    </source>
</reference>
<organism evidence="1 2">
    <name type="scientific">Aeromonas hydrophila</name>
    <dbReference type="NCBI Taxonomy" id="644"/>
    <lineage>
        <taxon>Bacteria</taxon>
        <taxon>Pseudomonadati</taxon>
        <taxon>Pseudomonadota</taxon>
        <taxon>Gammaproteobacteria</taxon>
        <taxon>Aeromonadales</taxon>
        <taxon>Aeromonadaceae</taxon>
        <taxon>Aeromonas</taxon>
    </lineage>
</organism>
<comment type="caution">
    <text evidence="1">The sequence shown here is derived from an EMBL/GenBank/DDBJ whole genome shotgun (WGS) entry which is preliminary data.</text>
</comment>
<accession>A0AAD3YK63</accession>
<gene>
    <name evidence="1" type="ORF">JAJ28_001844</name>
</gene>
<evidence type="ECO:0000313" key="1">
    <source>
        <dbReference type="EMBL" id="HAT6344123.1"/>
    </source>
</evidence>
<dbReference type="Proteomes" id="UP000859505">
    <property type="component" value="Unassembled WGS sequence"/>
</dbReference>
<sequence length="394" mass="43719">MSKMPTGWDATAHNSWLAGQRQVAIQQLLARLNGSTAKPIALQLQFAYYLFLCDDPASAAQVLEMAHKAEPGNDEVLRNLCACLSRAGQYELAVARLQTLLQRAPNDFHALDALCASLAKLDRHDEAAQAGTRSLTLKARSAGKAPPSWSLPAAEPAVWLADGSRKPDVIAFSLWGGEPRYLRGAIDNVLAAAYLYLGWRVRFYVDESVPAELLAALRELGAELLLQPAGQPLRQRLCWRFQVANDPLVGRFLVRDVDSVPGVRELLAVQEWLASTHWFHIMRDWWSHTDLVLAGMWGGVAGVLPPLAPLLEGYQPDVMETPNIDQWFLRDRLWGYLSQSCLVHDRCFTPPGAIPWPQPAPGGSEHVGQDIFTAQREPQAHRLAPWIARLPCLR</sequence>
<dbReference type="InterPro" id="IPR011990">
    <property type="entry name" value="TPR-like_helical_dom_sf"/>
</dbReference>
<name>A0AAD3YK63_AERHY</name>
<evidence type="ECO:0000313" key="2">
    <source>
        <dbReference type="Proteomes" id="UP000859505"/>
    </source>
</evidence>
<dbReference type="Pfam" id="PF14559">
    <property type="entry name" value="TPR_19"/>
    <property type="match status" value="1"/>
</dbReference>
<dbReference type="SUPFAM" id="SSF48452">
    <property type="entry name" value="TPR-like"/>
    <property type="match status" value="1"/>
</dbReference>
<proteinExistence type="predicted"/>
<dbReference type="EMBL" id="DACTUL010000011">
    <property type="protein sequence ID" value="HAT6344123.1"/>
    <property type="molecule type" value="Genomic_DNA"/>
</dbReference>
<dbReference type="Gene3D" id="1.25.40.10">
    <property type="entry name" value="Tetratricopeptide repeat domain"/>
    <property type="match status" value="1"/>
</dbReference>
<protein>
    <submittedName>
        <fullName evidence="1">Tetratricopeptide repeat protein</fullName>
    </submittedName>
</protein>
<reference evidence="1" key="1">
    <citation type="journal article" date="2018" name="Genome Biol.">
        <title>SKESA: strategic k-mer extension for scrupulous assemblies.</title>
        <authorList>
            <person name="Souvorov A."/>
            <person name="Agarwala R."/>
            <person name="Lipman D.J."/>
        </authorList>
    </citation>
    <scope>NUCLEOTIDE SEQUENCE</scope>
    <source>
        <strain evidence="1">OLC2673_Aeromonas</strain>
    </source>
</reference>
<dbReference type="AlphaFoldDB" id="A0AAD3YK63"/>